<proteinExistence type="predicted"/>
<dbReference type="AlphaFoldDB" id="A0A975HKW4"/>
<sequence length="94" mass="10712">MFKSKSTLSLTAVVDDVKASPFTDIQKQLDLLQDNGMTALDIRNVLFHKMLDLHAVPKDHFLRDADTPERLDDPAILTTLNELGFHRKARYPVH</sequence>
<dbReference type="Proteomes" id="UP000664904">
    <property type="component" value="Chromosome"/>
</dbReference>
<protein>
    <submittedName>
        <fullName evidence="1">Uncharacterized protein</fullName>
    </submittedName>
</protein>
<keyword evidence="2" id="KW-1185">Reference proteome</keyword>
<organism evidence="1 2">
    <name type="scientific">Pseudoalteromonas xiamenensis</name>
    <dbReference type="NCBI Taxonomy" id="882626"/>
    <lineage>
        <taxon>Bacteria</taxon>
        <taxon>Pseudomonadati</taxon>
        <taxon>Pseudomonadota</taxon>
        <taxon>Gammaproteobacteria</taxon>
        <taxon>Alteromonadales</taxon>
        <taxon>Pseudoalteromonadaceae</taxon>
        <taxon>Pseudoalteromonas</taxon>
    </lineage>
</organism>
<evidence type="ECO:0000313" key="1">
    <source>
        <dbReference type="EMBL" id="QTH71337.1"/>
    </source>
</evidence>
<dbReference type="KEGG" id="pxi:J5O05_16355"/>
<dbReference type="EMBL" id="CP072133">
    <property type="protein sequence ID" value="QTH71337.1"/>
    <property type="molecule type" value="Genomic_DNA"/>
</dbReference>
<reference evidence="1" key="1">
    <citation type="submission" date="2021-03" db="EMBL/GenBank/DDBJ databases">
        <title>Complete Genome of Pseudoalteromonas xiamenensis STKMTI.2, a new potential marine bacterium producing anti-Vibrio compounds.</title>
        <authorList>
            <person name="Handayani D.P."/>
            <person name="Isnansetyo A."/>
            <person name="Istiqomah I."/>
            <person name="Jumina J."/>
        </authorList>
    </citation>
    <scope>NUCLEOTIDE SEQUENCE</scope>
    <source>
        <strain evidence="1">STKMTI.2</strain>
    </source>
</reference>
<evidence type="ECO:0000313" key="2">
    <source>
        <dbReference type="Proteomes" id="UP000664904"/>
    </source>
</evidence>
<accession>A0A975HKW4</accession>
<gene>
    <name evidence="1" type="ORF">J5O05_16355</name>
</gene>
<dbReference type="RefSeq" id="WP_208842978.1">
    <property type="nucleotide sequence ID" value="NZ_CP072133.1"/>
</dbReference>
<name>A0A975HKW4_9GAMM</name>